<sequence length="723" mass="77168">MESQGFCQEPGLGRPPGGSTGCHAGAGADRLSGVTSENSFLRLQARTQRFTLGSPREFRIAPDGTHLLFLRSGSGEDRVHALWQQDLATGQETRLGDPVALLGGAEELSPEELARRERTREQGGGVVGYATDSAARVAAFALSGRLFTADALTGDTRELPAATPVADPRPNPTGTHVAYVADNALRVVAVDGTDDRALATPEGEDRAWGLAEFVAAEEMNRTRGYWWSPDGTRLLVAHTDKREVQRWYIADPANPGSEPAVVAYPAAGTPNVRVSLAVISLDGTRVEVDWDGVDLPYLVTAHWSAGGRPLIAVQSRDQRTVEIRAVDPDTGATEVLHTETDEHWIEITTGVPAWTPAGELVRVTASDGANRLVVGDTVVSGDLQVRSVLDVADDVLFTASAEDPTQVHVYAGGRRLSTVDGVHGAARAGGVTVLTSWSLEWSGPRVQVLRDGAAVGEVACLSVDPGVVPNVQLLTVGERDLRVALLYPTGHVPGSRKLPVLMDPYGGPHAQRVLSTRNAYLNPQWLADQGFAVVVADGRGTPGRGPAWERELAFEPADITLTDQVDALHAVAATGADLDLTKVAIRGWSYGGYLSALAVLRAPDTFHAAIAGAPVTDWSLYDTHYTERYLGHPTQNPDAYTRNSLIDDAPKLTRPLLIIHGLADDNVVVAHSIRLSSALVAAGRPHTLLPLPGVTHMTPQEDDVAENFLLLQVRWLKSALGVE</sequence>
<dbReference type="Pfam" id="PF00326">
    <property type="entry name" value="Peptidase_S9"/>
    <property type="match status" value="1"/>
</dbReference>
<evidence type="ECO:0000259" key="2">
    <source>
        <dbReference type="Pfam" id="PF00326"/>
    </source>
</evidence>
<proteinExistence type="predicted"/>
<name>A0A1H9WCB9_9PSEU</name>
<evidence type="ECO:0000313" key="4">
    <source>
        <dbReference type="EMBL" id="SES31592.1"/>
    </source>
</evidence>
<evidence type="ECO:0000259" key="3">
    <source>
        <dbReference type="Pfam" id="PF00930"/>
    </source>
</evidence>
<dbReference type="EMBL" id="FOGI01000010">
    <property type="protein sequence ID" value="SES31592.1"/>
    <property type="molecule type" value="Genomic_DNA"/>
</dbReference>
<dbReference type="InterPro" id="IPR050278">
    <property type="entry name" value="Serine_Prot_S9B/DPPIV"/>
</dbReference>
<evidence type="ECO:0000313" key="5">
    <source>
        <dbReference type="Proteomes" id="UP000199051"/>
    </source>
</evidence>
<dbReference type="InterPro" id="IPR029058">
    <property type="entry name" value="AB_hydrolase_fold"/>
</dbReference>
<dbReference type="GO" id="GO:0008236">
    <property type="term" value="F:serine-type peptidase activity"/>
    <property type="evidence" value="ECO:0007669"/>
    <property type="project" value="InterPro"/>
</dbReference>
<gene>
    <name evidence="4" type="ORF">SAMN04487818_11073</name>
</gene>
<dbReference type="Gene3D" id="2.140.10.30">
    <property type="entry name" value="Dipeptidylpeptidase IV, N-terminal domain"/>
    <property type="match status" value="1"/>
</dbReference>
<protein>
    <submittedName>
        <fullName evidence="4">Dipeptidyl-peptidase-4</fullName>
    </submittedName>
</protein>
<keyword evidence="5" id="KW-1185">Reference proteome</keyword>
<organism evidence="4 5">
    <name type="scientific">Actinokineospora terrae</name>
    <dbReference type="NCBI Taxonomy" id="155974"/>
    <lineage>
        <taxon>Bacteria</taxon>
        <taxon>Bacillati</taxon>
        <taxon>Actinomycetota</taxon>
        <taxon>Actinomycetes</taxon>
        <taxon>Pseudonocardiales</taxon>
        <taxon>Pseudonocardiaceae</taxon>
        <taxon>Actinokineospora</taxon>
    </lineage>
</organism>
<dbReference type="PANTHER" id="PTHR11731:SF193">
    <property type="entry name" value="DIPEPTIDYL PEPTIDASE 9"/>
    <property type="match status" value="1"/>
</dbReference>
<dbReference type="InterPro" id="IPR001375">
    <property type="entry name" value="Peptidase_S9_cat"/>
</dbReference>
<reference evidence="5" key="1">
    <citation type="submission" date="2016-10" db="EMBL/GenBank/DDBJ databases">
        <authorList>
            <person name="Varghese N."/>
            <person name="Submissions S."/>
        </authorList>
    </citation>
    <scope>NUCLEOTIDE SEQUENCE [LARGE SCALE GENOMIC DNA]</scope>
    <source>
        <strain evidence="5">DSM 44260</strain>
    </source>
</reference>
<dbReference type="GO" id="GO:0008239">
    <property type="term" value="F:dipeptidyl-peptidase activity"/>
    <property type="evidence" value="ECO:0007669"/>
    <property type="project" value="TreeGrafter"/>
</dbReference>
<dbReference type="Proteomes" id="UP000199051">
    <property type="component" value="Unassembled WGS sequence"/>
</dbReference>
<evidence type="ECO:0000256" key="1">
    <source>
        <dbReference type="SAM" id="MobiDB-lite"/>
    </source>
</evidence>
<dbReference type="Gene3D" id="3.40.50.1820">
    <property type="entry name" value="alpha/beta hydrolase"/>
    <property type="match status" value="1"/>
</dbReference>
<dbReference type="SUPFAM" id="SSF82171">
    <property type="entry name" value="DPP6 N-terminal domain-like"/>
    <property type="match status" value="1"/>
</dbReference>
<dbReference type="SUPFAM" id="SSF53474">
    <property type="entry name" value="alpha/beta-Hydrolases"/>
    <property type="match status" value="1"/>
</dbReference>
<feature type="domain" description="Peptidase S9 prolyl oligopeptidase catalytic" evidence="2">
    <location>
        <begin position="521"/>
        <end position="721"/>
    </location>
</feature>
<dbReference type="STRING" id="155974.SAMN04487818_11073"/>
<dbReference type="InterPro" id="IPR002469">
    <property type="entry name" value="Peptidase_S9B_N"/>
</dbReference>
<feature type="region of interest" description="Disordered" evidence="1">
    <location>
        <begin position="1"/>
        <end position="26"/>
    </location>
</feature>
<feature type="domain" description="Dipeptidylpeptidase IV N-terminal" evidence="3">
    <location>
        <begin position="143"/>
        <end position="411"/>
    </location>
</feature>
<dbReference type="AlphaFoldDB" id="A0A1H9WCB9"/>
<dbReference type="GO" id="GO:0006508">
    <property type="term" value="P:proteolysis"/>
    <property type="evidence" value="ECO:0007669"/>
    <property type="project" value="InterPro"/>
</dbReference>
<dbReference type="PANTHER" id="PTHR11731">
    <property type="entry name" value="PROTEASE FAMILY S9B,C DIPEPTIDYL-PEPTIDASE IV-RELATED"/>
    <property type="match status" value="1"/>
</dbReference>
<dbReference type="Pfam" id="PF00930">
    <property type="entry name" value="DPPIV_N"/>
    <property type="match status" value="1"/>
</dbReference>
<accession>A0A1H9WCB9</accession>